<evidence type="ECO:0000313" key="1">
    <source>
        <dbReference type="EMBL" id="ASA22025.1"/>
    </source>
</evidence>
<sequence length="126" mass="14405">MIKICRYCGGKVICISTKAFYGRDYGAHVYKCTGCDAYVGTHKGTKNPLGTLANKELRELRKKAHEVFDPCWKDKHMQRKSAYRRLKEFMGTAREDTHIAMFDEDQCRRVIAGFKRFVLTGEGGST</sequence>
<dbReference type="Pfam" id="PF11672">
    <property type="entry name" value="DUF3268"/>
    <property type="match status" value="1"/>
</dbReference>
<dbReference type="Proteomes" id="UP000249890">
    <property type="component" value="Chromosome"/>
</dbReference>
<accession>A0A2Z2KDV9</accession>
<dbReference type="AlphaFoldDB" id="A0A2Z2KDV9"/>
<name>A0A2Z2KDV9_9BACL</name>
<dbReference type="OrthoDB" id="1028010at2"/>
<keyword evidence="2" id="KW-1185">Reference proteome</keyword>
<evidence type="ECO:0000313" key="2">
    <source>
        <dbReference type="Proteomes" id="UP000249890"/>
    </source>
</evidence>
<dbReference type="RefSeq" id="WP_087916030.1">
    <property type="nucleotide sequence ID" value="NZ_CP021780.1"/>
</dbReference>
<dbReference type="EMBL" id="CP021780">
    <property type="protein sequence ID" value="ASA22025.1"/>
    <property type="molecule type" value="Genomic_DNA"/>
</dbReference>
<proteinExistence type="predicted"/>
<reference evidence="1 2" key="1">
    <citation type="submission" date="2017-06" db="EMBL/GenBank/DDBJ databases">
        <title>Complete genome sequence of Paenibacillus donghaensis KCTC 13049T isolated from East Sea sediment, South Korea.</title>
        <authorList>
            <person name="Jung B.K."/>
            <person name="Hong S.-J."/>
            <person name="Shin J.-H."/>
        </authorList>
    </citation>
    <scope>NUCLEOTIDE SEQUENCE [LARGE SCALE GENOMIC DNA]</scope>
    <source>
        <strain evidence="1 2">KCTC 13049</strain>
    </source>
</reference>
<dbReference type="KEGG" id="pdh:B9T62_15330"/>
<protein>
    <submittedName>
        <fullName evidence="1">Uncharacterized protein</fullName>
    </submittedName>
</protein>
<organism evidence="1 2">
    <name type="scientific">Paenibacillus donghaensis</name>
    <dbReference type="NCBI Taxonomy" id="414771"/>
    <lineage>
        <taxon>Bacteria</taxon>
        <taxon>Bacillati</taxon>
        <taxon>Bacillota</taxon>
        <taxon>Bacilli</taxon>
        <taxon>Bacillales</taxon>
        <taxon>Paenibacillaceae</taxon>
        <taxon>Paenibacillus</taxon>
    </lineage>
</organism>
<dbReference type="InterPro" id="IPR021686">
    <property type="entry name" value="DUF3268"/>
</dbReference>
<gene>
    <name evidence="1" type="ORF">B9T62_15330</name>
</gene>